<dbReference type="InterPro" id="IPR025965">
    <property type="entry name" value="FlgD/Vpr_Ig-like"/>
</dbReference>
<organism evidence="2 3">
    <name type="scientific">Eiseniibacteriota bacterium</name>
    <dbReference type="NCBI Taxonomy" id="2212470"/>
    <lineage>
        <taxon>Bacteria</taxon>
        <taxon>Candidatus Eiseniibacteriota</taxon>
    </lineage>
</organism>
<dbReference type="InterPro" id="IPR026444">
    <property type="entry name" value="Secre_tail"/>
</dbReference>
<comment type="caution">
    <text evidence="2">The sequence shown here is derived from an EMBL/GenBank/DDBJ whole genome shotgun (WGS) entry which is preliminary data.</text>
</comment>
<dbReference type="Gene3D" id="2.60.40.10">
    <property type="entry name" value="Immunoglobulins"/>
    <property type="match status" value="1"/>
</dbReference>
<feature type="domain" description="FlgD/Vpr Ig-like" evidence="1">
    <location>
        <begin position="869"/>
        <end position="929"/>
    </location>
</feature>
<reference evidence="2 3" key="1">
    <citation type="submission" date="2024-09" db="EMBL/GenBank/DDBJ databases">
        <authorList>
            <person name="D'Angelo T."/>
        </authorList>
    </citation>
    <scope>NUCLEOTIDE SEQUENCE [LARGE SCALE GENOMIC DNA]</scope>
    <source>
        <strain evidence="2">SAG AM-311-F02</strain>
    </source>
</reference>
<dbReference type="Gene3D" id="2.120.10.70">
    <property type="entry name" value="Fucose-specific lectin"/>
    <property type="match status" value="2"/>
</dbReference>
<accession>A0ABV6YP11</accession>
<evidence type="ECO:0000313" key="2">
    <source>
        <dbReference type="EMBL" id="MFC1799805.1"/>
    </source>
</evidence>
<dbReference type="InterPro" id="IPR013783">
    <property type="entry name" value="Ig-like_fold"/>
</dbReference>
<gene>
    <name evidence="2" type="ORF">ACFL2Z_02720</name>
</gene>
<proteinExistence type="predicted"/>
<dbReference type="CDD" id="cd00102">
    <property type="entry name" value="IPT"/>
    <property type="match status" value="1"/>
</dbReference>
<dbReference type="PANTHER" id="PTHR36842">
    <property type="entry name" value="PROTEIN TOLB HOMOLOG"/>
    <property type="match status" value="1"/>
</dbReference>
<keyword evidence="3" id="KW-1185">Reference proteome</keyword>
<dbReference type="Pfam" id="PF13860">
    <property type="entry name" value="FlgD_ig"/>
    <property type="match status" value="1"/>
</dbReference>
<dbReference type="EMBL" id="JBHPEI010000032">
    <property type="protein sequence ID" value="MFC1799805.1"/>
    <property type="molecule type" value="Genomic_DNA"/>
</dbReference>
<dbReference type="Proteomes" id="UP001594288">
    <property type="component" value="Unassembled WGS sequence"/>
</dbReference>
<dbReference type="PANTHER" id="PTHR36842:SF1">
    <property type="entry name" value="PROTEIN TOLB"/>
    <property type="match status" value="1"/>
</dbReference>
<evidence type="ECO:0000313" key="3">
    <source>
        <dbReference type="Proteomes" id="UP001594288"/>
    </source>
</evidence>
<evidence type="ECO:0000259" key="1">
    <source>
        <dbReference type="Pfam" id="PF13860"/>
    </source>
</evidence>
<dbReference type="SUPFAM" id="SSF89372">
    <property type="entry name" value="Fucose-specific lectin"/>
    <property type="match status" value="4"/>
</dbReference>
<name>A0ABV6YP11_UNCEI</name>
<dbReference type="NCBIfam" id="TIGR04183">
    <property type="entry name" value="Por_Secre_tail"/>
    <property type="match status" value="1"/>
</dbReference>
<dbReference type="Gene3D" id="2.60.40.4070">
    <property type="match status" value="1"/>
</dbReference>
<sequence length="943" mass="103958">MAGVMPDGKCAGICALFLTLVFLTLCTGPARAYWLGEERLTNEPSPSHTSPNNAWCVAFDAAGKINVVWTDYRDGHAGVYHKSFDGSAWSPDTLISLPAAAAHDPSVTADDAGSIHVVWTDYRDLNSEIYYRAFDGTVWGTPERISSNSSNSFNPSVSAGDSGKVYVVWQDNRNYNWEVYYRSFDGAAWSGEQRLTDDPSTSVCPSVAAGPGGTVHVTWQDRRDANYEIYYKCFDGAWSSDQRLTTDSSSSDLPSIAVDADGDAHVVWLDFRDGALEIYHKVRVSGVWSEDERLTYVSEDSIYPSIAADASGGVHVVWLDERDDNDNIYYKRHDGLGWGVDERLTSDAATAAKASIAVGPDSTMAVVWSDDRDGNSEIYAQRYQEGPVPPPVLTSISPNQGSEGSRDLHIALSGENFFMVASVWLSMPGEPDVVATDVVVESSNSITCVLDLYGVVDGHWDVVVRNPDGQLDTLEGGFQVLPNIWGPDVRLTREGTESSLSYPSGRCIVTDSSGDVHVVWTDSRAGNREIYYKKFDGAYWSLDQRLTYADNGSAYPAMAVDESDNLHLVWHDYRDGDYEIYYKRFNGLSWGADERLTDADGDSKYPSVTAHGDNRVFVVWQDERPVSGKQYLYLREHDGLAWHPEILHSECGAGFTTPSVCLDSSNNVHIVWWRNYGDDQQICHIKYADGIWGASTVIADSYDASGPTVSRGANGQVHAAWNRSPGGGWGIYHCLFDVDHWGAPETITSGPTLSSHPSIVVDADGDVHMVWCDRRDGNKEIYYTRRESGLWGGQVRLTAVALESDYPFLSLGSDGAIHVIWRDYRDANFEIYYKERAPDAIAGAGDQQVGGKRLGQLRVAPNPLRVSTHIEFTLPGSTEPRISIFDTAGRLVRRIEPGVMDPGPRRISWDGRGSTGDRVASGIYFIEVATPEHKASTKMIVLR</sequence>
<protein>
    <submittedName>
        <fullName evidence="2">FlgD immunoglobulin-like domain containing protein</fullName>
    </submittedName>
</protein>